<evidence type="ECO:0000313" key="1">
    <source>
        <dbReference type="EMBL" id="QJI01684.1"/>
    </source>
</evidence>
<dbReference type="EMBL" id="MT144942">
    <property type="protein sequence ID" value="QJI01684.1"/>
    <property type="molecule type" value="Genomic_DNA"/>
</dbReference>
<sequence>MNQPQTAGLGYFTQLDFDKKQDIWEVCTMCNGTGLQYPITGTANNSEYCKVCDGKMIISKVNGRPPSE</sequence>
<name>A0A6M3XY33_9ZZZZ</name>
<gene>
    <name evidence="1" type="ORF">TM448B02715_0003</name>
</gene>
<organism evidence="1">
    <name type="scientific">viral metagenome</name>
    <dbReference type="NCBI Taxonomy" id="1070528"/>
    <lineage>
        <taxon>unclassified sequences</taxon>
        <taxon>metagenomes</taxon>
        <taxon>organismal metagenomes</taxon>
    </lineage>
</organism>
<reference evidence="1" key="1">
    <citation type="submission" date="2020-03" db="EMBL/GenBank/DDBJ databases">
        <title>The deep terrestrial virosphere.</title>
        <authorList>
            <person name="Holmfeldt K."/>
            <person name="Nilsson E."/>
            <person name="Simone D."/>
            <person name="Lopez-Fernandez M."/>
            <person name="Wu X."/>
            <person name="de Brujin I."/>
            <person name="Lundin D."/>
            <person name="Andersson A."/>
            <person name="Bertilsson S."/>
            <person name="Dopson M."/>
        </authorList>
    </citation>
    <scope>NUCLEOTIDE SEQUENCE</scope>
    <source>
        <strain evidence="1">TM448B02715</strain>
    </source>
</reference>
<protein>
    <submittedName>
        <fullName evidence="1">Uncharacterized protein</fullName>
    </submittedName>
</protein>
<accession>A0A6M3XY33</accession>
<proteinExistence type="predicted"/>
<dbReference type="AlphaFoldDB" id="A0A6M3XY33"/>
<dbReference type="SUPFAM" id="SSF57938">
    <property type="entry name" value="DnaJ/Hsp40 cysteine-rich domain"/>
    <property type="match status" value="1"/>
</dbReference>
<dbReference type="InterPro" id="IPR036410">
    <property type="entry name" value="HSP_DnaJ_Cys-rich_dom_sf"/>
</dbReference>